<protein>
    <submittedName>
        <fullName evidence="3">Uncharacterized protein</fullName>
    </submittedName>
</protein>
<gene>
    <name evidence="3" type="ORF">CCHR01_18640</name>
</gene>
<comment type="caution">
    <text evidence="3">The sequence shown here is derived from an EMBL/GenBank/DDBJ whole genome shotgun (WGS) entry which is preliminary data.</text>
</comment>
<evidence type="ECO:0000313" key="3">
    <source>
        <dbReference type="EMBL" id="KAK1838742.1"/>
    </source>
</evidence>
<feature type="compositionally biased region" description="Basic and acidic residues" evidence="1">
    <location>
        <begin position="179"/>
        <end position="189"/>
    </location>
</feature>
<proteinExistence type="predicted"/>
<feature type="region of interest" description="Disordered" evidence="1">
    <location>
        <begin position="168"/>
        <end position="198"/>
    </location>
</feature>
<evidence type="ECO:0000256" key="2">
    <source>
        <dbReference type="SAM" id="Phobius"/>
    </source>
</evidence>
<organism evidence="3 4">
    <name type="scientific">Colletotrichum chrysophilum</name>
    <dbReference type="NCBI Taxonomy" id="1836956"/>
    <lineage>
        <taxon>Eukaryota</taxon>
        <taxon>Fungi</taxon>
        <taxon>Dikarya</taxon>
        <taxon>Ascomycota</taxon>
        <taxon>Pezizomycotina</taxon>
        <taxon>Sordariomycetes</taxon>
        <taxon>Hypocreomycetidae</taxon>
        <taxon>Glomerellales</taxon>
        <taxon>Glomerellaceae</taxon>
        <taxon>Colletotrichum</taxon>
        <taxon>Colletotrichum gloeosporioides species complex</taxon>
    </lineage>
</organism>
<keyword evidence="4" id="KW-1185">Reference proteome</keyword>
<dbReference type="Proteomes" id="UP001243330">
    <property type="component" value="Unassembled WGS sequence"/>
</dbReference>
<dbReference type="AlphaFoldDB" id="A0AAD9E8Q3"/>
<feature type="region of interest" description="Disordered" evidence="1">
    <location>
        <begin position="1"/>
        <end position="24"/>
    </location>
</feature>
<reference evidence="3" key="1">
    <citation type="submission" date="2023-01" db="EMBL/GenBank/DDBJ databases">
        <title>Colletotrichum chrysophilum M932 genome sequence.</title>
        <authorList>
            <person name="Baroncelli R."/>
        </authorList>
    </citation>
    <scope>NUCLEOTIDE SEQUENCE</scope>
    <source>
        <strain evidence="3">M932</strain>
    </source>
</reference>
<evidence type="ECO:0000256" key="1">
    <source>
        <dbReference type="SAM" id="MobiDB-lite"/>
    </source>
</evidence>
<feature type="transmembrane region" description="Helical" evidence="2">
    <location>
        <begin position="54"/>
        <end position="72"/>
    </location>
</feature>
<keyword evidence="2" id="KW-1133">Transmembrane helix</keyword>
<dbReference type="EMBL" id="JAQOWY010000774">
    <property type="protein sequence ID" value="KAK1838742.1"/>
    <property type="molecule type" value="Genomic_DNA"/>
</dbReference>
<accession>A0AAD9E8Q3</accession>
<name>A0AAD9E8Q3_9PEZI</name>
<sequence>MIPTVSYIASRSTSSNEGWTTGSANQQTAANECGNGCRRRGKVTQIFTSKEQSWRAAILLVLAFMTLYRYFWGLAGAVRIERVKVEIVVTQMALPDKGRRRVCLGNRCLFGSHGWHHFISSKPSRKCGWMTLDTPGNRGFVCSSASGGKAHRKARHASFQRTLITLPRSSLPSPGLRGRGRDGVSEKAGADGSPRPSHQHFDQCTIYVRRQLPALFRLASVSSPALYLAIRWPLIRPGLAEPTSHAVVGSAWAFRVGSEAVVSFIIQYPSRSPLQSKGKACKLRAGKRARTKPKAGVSVGYSAPSTTGTIAGHVIKQQHPWLMISHFLRHSAQDIAHIHNLAGWLGRGPRTGLSGQHGLAGLQCKEALRGWRPCTKEEASEANFSTSMSVWSLRISIPARSTIASGVGAWSKLYAVAFAFVCRPAGASWARATG</sequence>
<keyword evidence="2" id="KW-0472">Membrane</keyword>
<evidence type="ECO:0000313" key="4">
    <source>
        <dbReference type="Proteomes" id="UP001243330"/>
    </source>
</evidence>
<keyword evidence="2" id="KW-0812">Transmembrane</keyword>
<feature type="compositionally biased region" description="Polar residues" evidence="1">
    <location>
        <begin position="7"/>
        <end position="24"/>
    </location>
</feature>